<dbReference type="AlphaFoldDB" id="B6AE63"/>
<sequence length="518" mass="58893">MRYKKLSIKYLFFSLSLIILFSEGFISNSTGIDKKFYKDFIQKYSGYNPQVEDIASKELERFNSHTYADNAGAGLYQKSQITEIHDDLIRNAYGNAHSRNPSAKLTDKRLNEARDLIYKFFNIDKSIYSIIFTGGATGGLKLVGENFPWTLESKYFYLRINHNSVLGIREYATNNGVNFSALSYDEVEKILKKQKETKGNKRLQNSCNDNMCENLDYINRQSMKSKFHKTHCLFAFPAKDNFVGQKYPLVWIKDIQKYGLSDDCVWKVLLDAAAFAPTEPLDITEYPADFVVISFYKMFGYPTGLGILIIRNDDAQLFNKVYFGGGAVVMASCDSRWCKMKETPSMKFEDGTVPFLNIASLKHGFKRLEYFGMKNISNHIAALSMYVYEELSSLTHFSGKPVVIFYGRKDLPPNGGIVNFNILRPDGSVVNFGQVEHMASENHIHLRTGCFCNPGGCQDFLNLSLEEMQVASEIRDSCSDPGQLNNKPLGSVRVSFGYLSTYKDAKNVVNFIKKYFVL</sequence>
<dbReference type="InterPro" id="IPR000192">
    <property type="entry name" value="Aminotrans_V_dom"/>
</dbReference>
<dbReference type="GeneID" id="6995688"/>
<dbReference type="SUPFAM" id="SSF53383">
    <property type="entry name" value="PLP-dependent transferases"/>
    <property type="match status" value="1"/>
</dbReference>
<gene>
    <name evidence="2" type="ORF">CMU_009960</name>
</gene>
<accession>B6AE63</accession>
<dbReference type="RefSeq" id="XP_002140853.1">
    <property type="nucleotide sequence ID" value="XM_002140817.1"/>
</dbReference>
<keyword evidence="3" id="KW-1185">Reference proteome</keyword>
<dbReference type="Gene3D" id="3.90.1150.10">
    <property type="entry name" value="Aspartate Aminotransferase, domain 1"/>
    <property type="match status" value="1"/>
</dbReference>
<evidence type="ECO:0000313" key="2">
    <source>
        <dbReference type="EMBL" id="EEA06504.1"/>
    </source>
</evidence>
<feature type="domain" description="Aminotransferase class V" evidence="1">
    <location>
        <begin position="67"/>
        <end position="190"/>
    </location>
</feature>
<organism evidence="2 3">
    <name type="scientific">Cryptosporidium muris (strain RN66)</name>
    <dbReference type="NCBI Taxonomy" id="441375"/>
    <lineage>
        <taxon>Eukaryota</taxon>
        <taxon>Sar</taxon>
        <taxon>Alveolata</taxon>
        <taxon>Apicomplexa</taxon>
        <taxon>Conoidasida</taxon>
        <taxon>Coccidia</taxon>
        <taxon>Eucoccidiorida</taxon>
        <taxon>Eimeriorina</taxon>
        <taxon>Cryptosporidiidae</taxon>
        <taxon>Cryptosporidium</taxon>
    </lineage>
</organism>
<name>B6AE63_CRYMR</name>
<dbReference type="GO" id="GO:0043545">
    <property type="term" value="P:molybdopterin cofactor metabolic process"/>
    <property type="evidence" value="ECO:0007669"/>
    <property type="project" value="TreeGrafter"/>
</dbReference>
<dbReference type="Proteomes" id="UP000001460">
    <property type="component" value="Unassembled WGS sequence"/>
</dbReference>
<dbReference type="VEuPathDB" id="CryptoDB:CMU_009960"/>
<dbReference type="EMBL" id="DS989729">
    <property type="protein sequence ID" value="EEA06504.1"/>
    <property type="molecule type" value="Genomic_DNA"/>
</dbReference>
<dbReference type="InterPro" id="IPR015424">
    <property type="entry name" value="PyrdxlP-dep_Trfase"/>
</dbReference>
<dbReference type="GO" id="GO:0008483">
    <property type="term" value="F:transaminase activity"/>
    <property type="evidence" value="ECO:0007669"/>
    <property type="project" value="UniProtKB-KW"/>
</dbReference>
<reference evidence="2" key="1">
    <citation type="submission" date="2008-06" db="EMBL/GenBank/DDBJ databases">
        <authorList>
            <person name="Lorenzi H."/>
            <person name="Inman J."/>
            <person name="Miller J."/>
            <person name="Schobel S."/>
            <person name="Amedeo P."/>
            <person name="Caler E.V."/>
            <person name="da Silva J."/>
        </authorList>
    </citation>
    <scope>NUCLEOTIDE SEQUENCE [LARGE SCALE GENOMIC DNA]</scope>
    <source>
        <strain evidence="2">RN66</strain>
    </source>
</reference>
<dbReference type="GO" id="GO:0008265">
    <property type="term" value="F:molybdenum cofactor sulfurtransferase activity"/>
    <property type="evidence" value="ECO:0007669"/>
    <property type="project" value="TreeGrafter"/>
</dbReference>
<dbReference type="OrthoDB" id="10264306at2759"/>
<dbReference type="Pfam" id="PF00266">
    <property type="entry name" value="Aminotran_5"/>
    <property type="match status" value="2"/>
</dbReference>
<keyword evidence="2" id="KW-0456">Lyase</keyword>
<dbReference type="GO" id="GO:0016829">
    <property type="term" value="F:lyase activity"/>
    <property type="evidence" value="ECO:0007669"/>
    <property type="project" value="UniProtKB-KW"/>
</dbReference>
<evidence type="ECO:0000313" key="3">
    <source>
        <dbReference type="Proteomes" id="UP000001460"/>
    </source>
</evidence>
<dbReference type="PANTHER" id="PTHR14237:SF80">
    <property type="entry name" value="MOLYBDENUM COFACTOR SULFURASE"/>
    <property type="match status" value="1"/>
</dbReference>
<dbReference type="InterPro" id="IPR015421">
    <property type="entry name" value="PyrdxlP-dep_Trfase_major"/>
</dbReference>
<dbReference type="Gene3D" id="3.40.640.10">
    <property type="entry name" value="Type I PLP-dependent aspartate aminotransferase-like (Major domain)"/>
    <property type="match status" value="1"/>
</dbReference>
<protein>
    <submittedName>
        <fullName evidence="2">Aminotransferase, class V family protein</fullName>
        <ecNumber evidence="2">4.4.-.-</ecNumber>
    </submittedName>
</protein>
<dbReference type="EC" id="4.4.-.-" evidence="2"/>
<dbReference type="OMA" id="WEWDRIF"/>
<dbReference type="STRING" id="441375.B6AE63"/>
<keyword evidence="2" id="KW-0032">Aminotransferase</keyword>
<dbReference type="eggNOG" id="KOG2142">
    <property type="taxonomic scope" value="Eukaryota"/>
</dbReference>
<dbReference type="PANTHER" id="PTHR14237">
    <property type="entry name" value="MOLYBDOPTERIN COFACTOR SULFURASE MOSC"/>
    <property type="match status" value="1"/>
</dbReference>
<proteinExistence type="predicted"/>
<dbReference type="InterPro" id="IPR015422">
    <property type="entry name" value="PyrdxlP-dep_Trfase_small"/>
</dbReference>
<evidence type="ECO:0000259" key="1">
    <source>
        <dbReference type="Pfam" id="PF00266"/>
    </source>
</evidence>
<keyword evidence="2" id="KW-0808">Transferase</keyword>
<feature type="domain" description="Aminotransferase class V" evidence="1">
    <location>
        <begin position="221"/>
        <end position="506"/>
    </location>
</feature>